<keyword evidence="2" id="KW-1185">Reference proteome</keyword>
<dbReference type="OrthoDB" id="6297849at2"/>
<name>A0A1T4T3X4_9ACTN</name>
<dbReference type="GO" id="GO:0016829">
    <property type="term" value="F:lyase activity"/>
    <property type="evidence" value="ECO:0007669"/>
    <property type="project" value="UniProtKB-KW"/>
</dbReference>
<dbReference type="SUPFAM" id="SSF64288">
    <property type="entry name" value="Chorismate lyase-like"/>
    <property type="match status" value="1"/>
</dbReference>
<protein>
    <submittedName>
        <fullName evidence="1">Chorismate lyase</fullName>
    </submittedName>
</protein>
<sequence>MRAAGDSRDSGARTVISRHFRAQPLRPAHLDDLEIELLSPYHRALLVCEATTRLIEAHVLEGVRASPTAQYSAPLSMGGDCAQLRVPPGSTVVTRSVDLVGASSGRRYAMARSLLVPGRIPAPLARGIAEEAAGIGSALHACGVESRRELLWYGGEADGTPTRTYRIVIEGEPAILITEWFPAVPG</sequence>
<dbReference type="EMBL" id="FUWS01000014">
    <property type="protein sequence ID" value="SKA35172.1"/>
    <property type="molecule type" value="Genomic_DNA"/>
</dbReference>
<organism evidence="1 2">
    <name type="scientific">Marinactinospora thermotolerans DSM 45154</name>
    <dbReference type="NCBI Taxonomy" id="1122192"/>
    <lineage>
        <taxon>Bacteria</taxon>
        <taxon>Bacillati</taxon>
        <taxon>Actinomycetota</taxon>
        <taxon>Actinomycetes</taxon>
        <taxon>Streptosporangiales</taxon>
        <taxon>Nocardiopsidaceae</taxon>
        <taxon>Marinactinospora</taxon>
    </lineage>
</organism>
<accession>A0A1T4T3X4</accession>
<reference evidence="1 2" key="1">
    <citation type="submission" date="2017-02" db="EMBL/GenBank/DDBJ databases">
        <authorList>
            <person name="Peterson S.W."/>
        </authorList>
    </citation>
    <scope>NUCLEOTIDE SEQUENCE [LARGE SCALE GENOMIC DNA]</scope>
    <source>
        <strain evidence="1 2">DSM 45154</strain>
    </source>
</reference>
<gene>
    <name evidence="1" type="ORF">SAMN02745673_04426</name>
</gene>
<dbReference type="RefSeq" id="WP_078763662.1">
    <property type="nucleotide sequence ID" value="NZ_FUWS01000014.1"/>
</dbReference>
<evidence type="ECO:0000313" key="1">
    <source>
        <dbReference type="EMBL" id="SKA35172.1"/>
    </source>
</evidence>
<dbReference type="Gene3D" id="3.40.1410.10">
    <property type="entry name" value="Chorismate lyase-like"/>
    <property type="match status" value="1"/>
</dbReference>
<proteinExistence type="predicted"/>
<dbReference type="AlphaFoldDB" id="A0A1T4T3X4"/>
<evidence type="ECO:0000313" key="2">
    <source>
        <dbReference type="Proteomes" id="UP000190637"/>
    </source>
</evidence>
<keyword evidence="1" id="KW-0456">Lyase</keyword>
<dbReference type="Proteomes" id="UP000190637">
    <property type="component" value="Unassembled WGS sequence"/>
</dbReference>
<dbReference type="STRING" id="1122192.SAMN02745673_04426"/>
<dbReference type="InterPro" id="IPR028978">
    <property type="entry name" value="Chorismate_lyase_/UTRA_dom_sf"/>
</dbReference>